<evidence type="ECO:0000313" key="6">
    <source>
        <dbReference type="Proteomes" id="UP000064893"/>
    </source>
</evidence>
<evidence type="ECO:0000256" key="1">
    <source>
        <dbReference type="PROSITE-ProRule" id="PRU00169"/>
    </source>
</evidence>
<sequence length="901" mass="104025">MEKHALTFQKLGIDPTEWDVIYADTQSGYTFKTPIEGVLLLRSAGVLTPNILEKQLQFINNYVIQVQTKILNFKTILILDVADLYNKSSLDLIRKNLKRINTDLIFLIPGSLFKKLYVKYYRLKQHKELHAIFEHYADAVEFARNIKKKSAQNPFSTGKFIECWSHDQQKTKINGVKYRFLELPAWQYQNETQKLSATVRCYESGILHFRIHGRMNALDIQTLQQRVFDIGNTLGIDFVKHPFSIVFDLRNVQTISPDGRKLLRHMEEHQQKIAETVIVLGNRFIRFLLQIRKSHQPVKYSHWHTASTLDKAFKKIENIKFEKTKNKETEVLQEEPAEDYKTLKSQYLKTLAEHKRQKNKEKQTNKNIRKILAYIHTGDFLRLPFHPRYSDYSIEGEIYNSIALLHKDLQNANLQNGNTKTHNLTLSRSNVEKIVDSISDPTMIYQDNKILAANHHFADLLGYQSHELNGQPIGAIINPFEVNRIVRQLDEIHTRNEIYCDLQDAMGIAHSVTMISELVMIDGLQAQFVFIKPLAKHTKKSTPQHNQPVMPVQNSQFNSEYINKALAGIIAFHHAMLKHINNQVLNEYNAPDKHDSYQGLQSLLWVSFFLKNAFDQAATIDFSENKNRMIFPGDLVKNLFTLFSDYLSLSKGHVRLDVREDHSMQKLALPLDAFLIKAILVRLLHLVADNTKGNHLLFGYRQRSDEKIEFFIHENGPALNLVQTDVQKGQTLTGFSFAEIDQLMKKAGSNLYLETSDTEKNQITLVFPIYDRGTGYEGSMMDLANHKILILGPENEFELISKLLEDTEIKLIPTNNIFESQKLLKREKISLMMIDIQNKKIDISELIKKAKEIAPDIPIVYIAESESTTQSRHSKLKDLETYLTKPIDGERLKSTIKKALS</sequence>
<accession>A0A0S2HX17</accession>
<dbReference type="InterPro" id="IPR011006">
    <property type="entry name" value="CheY-like_superfamily"/>
</dbReference>
<reference evidence="5 6" key="1">
    <citation type="submission" date="2015-11" db="EMBL/GenBank/DDBJ databases">
        <title>Description and complete genome sequence of a novel strain predominating in hypersaline microbial mats and representing a new family of the Bacteriodetes phylum.</title>
        <authorList>
            <person name="Spring S."/>
            <person name="Bunk B."/>
            <person name="Sproer C."/>
            <person name="Klenk H.-P."/>
        </authorList>
    </citation>
    <scope>NUCLEOTIDE SEQUENCE [LARGE SCALE GENOMIC DNA]</scope>
    <source>
        <strain evidence="5 6">L21-Spi-D4</strain>
    </source>
</reference>
<dbReference type="Pfam" id="PF13188">
    <property type="entry name" value="PAS_8"/>
    <property type="match status" value="1"/>
</dbReference>
<feature type="domain" description="Response regulatory" evidence="3">
    <location>
        <begin position="786"/>
        <end position="900"/>
    </location>
</feature>
<dbReference type="KEGG" id="blq:L21SP5_00907"/>
<feature type="modified residue" description="4-aspartylphosphate" evidence="1">
    <location>
        <position position="835"/>
    </location>
</feature>
<dbReference type="RefSeq" id="WP_057952110.1">
    <property type="nucleotide sequence ID" value="NZ_CP013118.1"/>
</dbReference>
<dbReference type="CDD" id="cd00130">
    <property type="entry name" value="PAS"/>
    <property type="match status" value="1"/>
</dbReference>
<feature type="coiled-coil region" evidence="2">
    <location>
        <begin position="344"/>
        <end position="371"/>
    </location>
</feature>
<dbReference type="InterPro" id="IPR000014">
    <property type="entry name" value="PAS"/>
</dbReference>
<dbReference type="SUPFAM" id="SSF55785">
    <property type="entry name" value="PYP-like sensor domain (PAS domain)"/>
    <property type="match status" value="1"/>
</dbReference>
<keyword evidence="1" id="KW-0597">Phosphoprotein</keyword>
<evidence type="ECO:0000259" key="3">
    <source>
        <dbReference type="PROSITE" id="PS50110"/>
    </source>
</evidence>
<gene>
    <name evidence="5" type="ORF">L21SP5_00907</name>
</gene>
<organism evidence="5 6">
    <name type="scientific">Salinivirga cyanobacteriivorans</name>
    <dbReference type="NCBI Taxonomy" id="1307839"/>
    <lineage>
        <taxon>Bacteria</taxon>
        <taxon>Pseudomonadati</taxon>
        <taxon>Bacteroidota</taxon>
        <taxon>Bacteroidia</taxon>
        <taxon>Bacteroidales</taxon>
        <taxon>Salinivirgaceae</taxon>
        <taxon>Salinivirga</taxon>
    </lineage>
</organism>
<keyword evidence="6" id="KW-1185">Reference proteome</keyword>
<name>A0A0S2HX17_9BACT</name>
<dbReference type="SUPFAM" id="SSF52172">
    <property type="entry name" value="CheY-like"/>
    <property type="match status" value="1"/>
</dbReference>
<dbReference type="PROSITE" id="PS50112">
    <property type="entry name" value="PAS"/>
    <property type="match status" value="1"/>
</dbReference>
<proteinExistence type="predicted"/>
<dbReference type="PROSITE" id="PS50110">
    <property type="entry name" value="RESPONSE_REGULATORY"/>
    <property type="match status" value="1"/>
</dbReference>
<evidence type="ECO:0000259" key="4">
    <source>
        <dbReference type="PROSITE" id="PS50112"/>
    </source>
</evidence>
<dbReference type="GO" id="GO:0000160">
    <property type="term" value="P:phosphorelay signal transduction system"/>
    <property type="evidence" value="ECO:0007669"/>
    <property type="project" value="InterPro"/>
</dbReference>
<dbReference type="EMBL" id="CP013118">
    <property type="protein sequence ID" value="ALO14575.1"/>
    <property type="molecule type" value="Genomic_DNA"/>
</dbReference>
<evidence type="ECO:0000313" key="5">
    <source>
        <dbReference type="EMBL" id="ALO14575.1"/>
    </source>
</evidence>
<dbReference type="InterPro" id="IPR035965">
    <property type="entry name" value="PAS-like_dom_sf"/>
</dbReference>
<dbReference type="AlphaFoldDB" id="A0A0S2HX17"/>
<dbReference type="InterPro" id="IPR001789">
    <property type="entry name" value="Sig_transdc_resp-reg_receiver"/>
</dbReference>
<dbReference type="Proteomes" id="UP000064893">
    <property type="component" value="Chromosome"/>
</dbReference>
<dbReference type="Gene3D" id="3.40.50.2300">
    <property type="match status" value="1"/>
</dbReference>
<dbReference type="Gene3D" id="3.30.450.20">
    <property type="entry name" value="PAS domain"/>
    <property type="match status" value="1"/>
</dbReference>
<dbReference type="SMART" id="SM00091">
    <property type="entry name" value="PAS"/>
    <property type="match status" value="1"/>
</dbReference>
<dbReference type="STRING" id="1307839.L21SP5_00907"/>
<keyword evidence="2" id="KW-0175">Coiled coil</keyword>
<evidence type="ECO:0000256" key="2">
    <source>
        <dbReference type="SAM" id="Coils"/>
    </source>
</evidence>
<feature type="domain" description="PAS" evidence="4">
    <location>
        <begin position="447"/>
        <end position="496"/>
    </location>
</feature>
<protein>
    <submittedName>
        <fullName evidence="5">Response regulator receiver domain protein</fullName>
    </submittedName>
</protein>